<reference evidence="2" key="2">
    <citation type="submission" date="2023-05" db="EMBL/GenBank/DDBJ databases">
        <authorList>
            <consortium name="Lawrence Berkeley National Laboratory"/>
            <person name="Steindorff A."/>
            <person name="Hensen N."/>
            <person name="Bonometti L."/>
            <person name="Westerberg I."/>
            <person name="Brannstrom I.O."/>
            <person name="Guillou S."/>
            <person name="Cros-Aarteil S."/>
            <person name="Calhoun S."/>
            <person name="Haridas S."/>
            <person name="Kuo A."/>
            <person name="Mondo S."/>
            <person name="Pangilinan J."/>
            <person name="Riley R."/>
            <person name="Labutti K."/>
            <person name="Andreopoulos B."/>
            <person name="Lipzen A."/>
            <person name="Chen C."/>
            <person name="Yanf M."/>
            <person name="Daum C."/>
            <person name="Ng V."/>
            <person name="Clum A."/>
            <person name="Ohm R."/>
            <person name="Martin F."/>
            <person name="Silar P."/>
            <person name="Natvig D."/>
            <person name="Lalanne C."/>
            <person name="Gautier V."/>
            <person name="Ament-Velasquez S.L."/>
            <person name="Kruys A."/>
            <person name="Hutchinson M.I."/>
            <person name="Powell A.J."/>
            <person name="Barry K."/>
            <person name="Miller A.N."/>
            <person name="Grigoriev I.V."/>
            <person name="Debuchy R."/>
            <person name="Gladieux P."/>
            <person name="Thoren M.H."/>
            <person name="Johannesson H."/>
        </authorList>
    </citation>
    <scope>NUCLEOTIDE SEQUENCE</scope>
    <source>
        <strain evidence="2">PSN293</strain>
    </source>
</reference>
<accession>A0AAN6Y655</accession>
<feature type="chain" id="PRO_5043055417" description="Secreted protein" evidence="1">
    <location>
        <begin position="22"/>
        <end position="132"/>
    </location>
</feature>
<feature type="signal peptide" evidence="1">
    <location>
        <begin position="1"/>
        <end position="21"/>
    </location>
</feature>
<dbReference type="AlphaFoldDB" id="A0AAN6Y655"/>
<comment type="caution">
    <text evidence="2">The sequence shown here is derived from an EMBL/GenBank/DDBJ whole genome shotgun (WGS) entry which is preliminary data.</text>
</comment>
<sequence>MKLLTLPLVAVLLQMASLAMGQGSYDDDPEYTDDLPFEPMAECTRQLAATNDCADVINPNACYNQFKFSGTRTLSCIEGKSDADRARKACRCCKCVGTAMCNWVTTQKYCNNIQPATPTTKKAGRRAMPTVA</sequence>
<organism evidence="2 3">
    <name type="scientific">Rhypophila decipiens</name>
    <dbReference type="NCBI Taxonomy" id="261697"/>
    <lineage>
        <taxon>Eukaryota</taxon>
        <taxon>Fungi</taxon>
        <taxon>Dikarya</taxon>
        <taxon>Ascomycota</taxon>
        <taxon>Pezizomycotina</taxon>
        <taxon>Sordariomycetes</taxon>
        <taxon>Sordariomycetidae</taxon>
        <taxon>Sordariales</taxon>
        <taxon>Naviculisporaceae</taxon>
        <taxon>Rhypophila</taxon>
    </lineage>
</organism>
<dbReference type="Proteomes" id="UP001301769">
    <property type="component" value="Unassembled WGS sequence"/>
</dbReference>
<evidence type="ECO:0008006" key="4">
    <source>
        <dbReference type="Google" id="ProtNLM"/>
    </source>
</evidence>
<proteinExistence type="predicted"/>
<protein>
    <recommendedName>
        <fullName evidence="4">Secreted protein</fullName>
    </recommendedName>
</protein>
<gene>
    <name evidence="2" type="ORF">QBC37DRAFT_463890</name>
</gene>
<name>A0AAN6Y655_9PEZI</name>
<reference evidence="2" key="1">
    <citation type="journal article" date="2023" name="Mol. Phylogenet. Evol.">
        <title>Genome-scale phylogeny and comparative genomics of the fungal order Sordariales.</title>
        <authorList>
            <person name="Hensen N."/>
            <person name="Bonometti L."/>
            <person name="Westerberg I."/>
            <person name="Brannstrom I.O."/>
            <person name="Guillou S."/>
            <person name="Cros-Aarteil S."/>
            <person name="Calhoun S."/>
            <person name="Haridas S."/>
            <person name="Kuo A."/>
            <person name="Mondo S."/>
            <person name="Pangilinan J."/>
            <person name="Riley R."/>
            <person name="LaButti K."/>
            <person name="Andreopoulos B."/>
            <person name="Lipzen A."/>
            <person name="Chen C."/>
            <person name="Yan M."/>
            <person name="Daum C."/>
            <person name="Ng V."/>
            <person name="Clum A."/>
            <person name="Steindorff A."/>
            <person name="Ohm R.A."/>
            <person name="Martin F."/>
            <person name="Silar P."/>
            <person name="Natvig D.O."/>
            <person name="Lalanne C."/>
            <person name="Gautier V."/>
            <person name="Ament-Velasquez S.L."/>
            <person name="Kruys A."/>
            <person name="Hutchinson M.I."/>
            <person name="Powell A.J."/>
            <person name="Barry K."/>
            <person name="Miller A.N."/>
            <person name="Grigoriev I.V."/>
            <person name="Debuchy R."/>
            <person name="Gladieux P."/>
            <person name="Hiltunen Thoren M."/>
            <person name="Johannesson H."/>
        </authorList>
    </citation>
    <scope>NUCLEOTIDE SEQUENCE</scope>
    <source>
        <strain evidence="2">PSN293</strain>
    </source>
</reference>
<keyword evidence="3" id="KW-1185">Reference proteome</keyword>
<evidence type="ECO:0000256" key="1">
    <source>
        <dbReference type="SAM" id="SignalP"/>
    </source>
</evidence>
<keyword evidence="1" id="KW-0732">Signal</keyword>
<evidence type="ECO:0000313" key="3">
    <source>
        <dbReference type="Proteomes" id="UP001301769"/>
    </source>
</evidence>
<dbReference type="EMBL" id="MU858109">
    <property type="protein sequence ID" value="KAK4213378.1"/>
    <property type="molecule type" value="Genomic_DNA"/>
</dbReference>
<evidence type="ECO:0000313" key="2">
    <source>
        <dbReference type="EMBL" id="KAK4213378.1"/>
    </source>
</evidence>